<evidence type="ECO:0000313" key="2">
    <source>
        <dbReference type="EMBL" id="OQP35790.1"/>
    </source>
</evidence>
<dbReference type="InterPro" id="IPR029044">
    <property type="entry name" value="Nucleotide-diphossugar_trans"/>
</dbReference>
<dbReference type="Pfam" id="PF00535">
    <property type="entry name" value="Glycos_transf_2"/>
    <property type="match status" value="1"/>
</dbReference>
<dbReference type="PANTHER" id="PTHR43685">
    <property type="entry name" value="GLYCOSYLTRANSFERASE"/>
    <property type="match status" value="1"/>
</dbReference>
<accession>A0A1V9DPN3</accession>
<dbReference type="InterPro" id="IPR001173">
    <property type="entry name" value="Glyco_trans_2-like"/>
</dbReference>
<dbReference type="SUPFAM" id="SSF53448">
    <property type="entry name" value="Nucleotide-diphospho-sugar transferases"/>
    <property type="match status" value="1"/>
</dbReference>
<dbReference type="PANTHER" id="PTHR43685:SF2">
    <property type="entry name" value="GLYCOSYLTRANSFERASE 2-LIKE DOMAIN-CONTAINING PROTEIN"/>
    <property type="match status" value="1"/>
</dbReference>
<evidence type="ECO:0000313" key="3">
    <source>
        <dbReference type="Proteomes" id="UP000192769"/>
    </source>
</evidence>
<dbReference type="InterPro" id="IPR050834">
    <property type="entry name" value="Glycosyltransf_2"/>
</dbReference>
<proteinExistence type="predicted"/>
<dbReference type="CDD" id="cd00761">
    <property type="entry name" value="Glyco_tranf_GTA_type"/>
    <property type="match status" value="1"/>
</dbReference>
<name>A0A1V9DPN3_9GAMM</name>
<dbReference type="OrthoDB" id="6813549at2"/>
<sequence>MSTRNPDSRAATITVIVPNWNCAPWLPEAIDSLLGQSSPPEQVIVIDDGSTDDSVALLEALAARHPQLTLLRGERGGVSAARTKGLEIAHGDFIYFMDADDFVEKDLFADFRRTLAQHPEMEMFCFGARMFTDKPVAERQYDLFHQRHVDAVLPGGAETLRSMIPHRSAHRTLWSSILSRDLIARTGVQFLPIQNHEDAPYMFALYMSARQIGFTRKSYYNKRFMPTSLSQSKATFSWVENYYIARRSSESFLREQGLPPEEKLLDIYYQPVMYGCLIEIRKNNIAVPADWHPTIDQLVRKVTGESKRLKLLWYYPTLYSGLQACRRLARYASKR</sequence>
<comment type="caution">
    <text evidence="2">The sequence shown here is derived from an EMBL/GenBank/DDBJ whole genome shotgun (WGS) entry which is preliminary data.</text>
</comment>
<feature type="domain" description="Glycosyltransferase 2-like" evidence="1">
    <location>
        <begin position="14"/>
        <end position="120"/>
    </location>
</feature>
<dbReference type="GO" id="GO:0016740">
    <property type="term" value="F:transferase activity"/>
    <property type="evidence" value="ECO:0007669"/>
    <property type="project" value="UniProtKB-KW"/>
</dbReference>
<evidence type="ECO:0000259" key="1">
    <source>
        <dbReference type="Pfam" id="PF00535"/>
    </source>
</evidence>
<gene>
    <name evidence="2" type="ORF">B2J69_01995</name>
</gene>
<organism evidence="2 3">
    <name type="scientific">Pantoea latae</name>
    <dbReference type="NCBI Taxonomy" id="1964541"/>
    <lineage>
        <taxon>Bacteria</taxon>
        <taxon>Pseudomonadati</taxon>
        <taxon>Pseudomonadota</taxon>
        <taxon>Gammaproteobacteria</taxon>
        <taxon>Enterobacterales</taxon>
        <taxon>Erwiniaceae</taxon>
        <taxon>Pantoea</taxon>
    </lineage>
</organism>
<protein>
    <submittedName>
        <fullName evidence="2">Glycosyltransferase</fullName>
    </submittedName>
</protein>
<dbReference type="AlphaFoldDB" id="A0A1V9DPN3"/>
<dbReference type="Gene3D" id="3.90.550.10">
    <property type="entry name" value="Spore Coat Polysaccharide Biosynthesis Protein SpsA, Chain A"/>
    <property type="match status" value="1"/>
</dbReference>
<dbReference type="Proteomes" id="UP000192769">
    <property type="component" value="Unassembled WGS sequence"/>
</dbReference>
<dbReference type="EMBL" id="MWUE01000004">
    <property type="protein sequence ID" value="OQP35790.1"/>
    <property type="molecule type" value="Genomic_DNA"/>
</dbReference>
<reference evidence="2 3" key="1">
    <citation type="submission" date="2017-02" db="EMBL/GenBank/DDBJ databases">
        <title>Whole genome shotgun sequence of Pantoea agglomerans strain AS1 isolated from a cycad, Zamia floridana in Central Florida, USA.</title>
        <authorList>
            <person name="Lata P."/>
            <person name="Govindarajan S."/>
            <person name="Qi F."/>
            <person name="Li J.-L."/>
            <person name="Maurya S.K."/>
            <person name="Sahoo M.K."/>
        </authorList>
    </citation>
    <scope>NUCLEOTIDE SEQUENCE [LARGE SCALE GENOMIC DNA]</scope>
    <source>
        <strain evidence="2 3">AS1</strain>
    </source>
</reference>
<keyword evidence="3" id="KW-1185">Reference proteome</keyword>
<dbReference type="RefSeq" id="WP_081135752.1">
    <property type="nucleotide sequence ID" value="NZ_MWUE01000004.1"/>
</dbReference>
<keyword evidence="2" id="KW-0808">Transferase</keyword>